<gene>
    <name evidence="2" type="ORF">GCM10009819_11300</name>
</gene>
<feature type="transmembrane region" description="Helical" evidence="1">
    <location>
        <begin position="73"/>
        <end position="96"/>
    </location>
</feature>
<comment type="caution">
    <text evidence="2">The sequence shown here is derived from an EMBL/GenBank/DDBJ whole genome shotgun (WGS) entry which is preliminary data.</text>
</comment>
<feature type="transmembrane region" description="Helical" evidence="1">
    <location>
        <begin position="102"/>
        <end position="127"/>
    </location>
</feature>
<feature type="transmembrane region" description="Helical" evidence="1">
    <location>
        <begin position="46"/>
        <end position="66"/>
    </location>
</feature>
<protein>
    <recommendedName>
        <fullName evidence="4">DUF3054 domain-containing protein</fullName>
    </recommendedName>
</protein>
<sequence>MTRPAPAPRGAVPARGTAVAVAVDAALVVVFAVIGRASHREGIDAAGVWETAWPFLVGLAVGWAASLGWRRPLALWPTGVAAWLGAVAVGMLLRVAVGQGTAVAFVIVAAVTLGLFLLGWRGIAAVVRRTRSRRRAAVVS</sequence>
<proteinExistence type="predicted"/>
<dbReference type="InterPro" id="IPR021414">
    <property type="entry name" value="DUF3054"/>
</dbReference>
<evidence type="ECO:0008006" key="4">
    <source>
        <dbReference type="Google" id="ProtNLM"/>
    </source>
</evidence>
<keyword evidence="1" id="KW-0472">Membrane</keyword>
<dbReference type="Pfam" id="PF11255">
    <property type="entry name" value="DUF3054"/>
    <property type="match status" value="1"/>
</dbReference>
<name>A0ABN2U653_9MICO</name>
<reference evidence="2 3" key="1">
    <citation type="journal article" date="2019" name="Int. J. Syst. Evol. Microbiol.">
        <title>The Global Catalogue of Microorganisms (GCM) 10K type strain sequencing project: providing services to taxonomists for standard genome sequencing and annotation.</title>
        <authorList>
            <consortium name="The Broad Institute Genomics Platform"/>
            <consortium name="The Broad Institute Genome Sequencing Center for Infectious Disease"/>
            <person name="Wu L."/>
            <person name="Ma J."/>
        </authorList>
    </citation>
    <scope>NUCLEOTIDE SEQUENCE [LARGE SCALE GENOMIC DNA]</scope>
    <source>
        <strain evidence="2 3">JCM 15672</strain>
    </source>
</reference>
<evidence type="ECO:0000313" key="3">
    <source>
        <dbReference type="Proteomes" id="UP001501196"/>
    </source>
</evidence>
<keyword evidence="1" id="KW-1133">Transmembrane helix</keyword>
<dbReference type="RefSeq" id="WP_344370081.1">
    <property type="nucleotide sequence ID" value="NZ_BAAAPW010000001.1"/>
</dbReference>
<dbReference type="EMBL" id="BAAAPW010000001">
    <property type="protein sequence ID" value="GAA2029287.1"/>
    <property type="molecule type" value="Genomic_DNA"/>
</dbReference>
<feature type="transmembrane region" description="Helical" evidence="1">
    <location>
        <begin position="12"/>
        <end position="34"/>
    </location>
</feature>
<dbReference type="Proteomes" id="UP001501196">
    <property type="component" value="Unassembled WGS sequence"/>
</dbReference>
<organism evidence="2 3">
    <name type="scientific">Agromyces tropicus</name>
    <dbReference type="NCBI Taxonomy" id="555371"/>
    <lineage>
        <taxon>Bacteria</taxon>
        <taxon>Bacillati</taxon>
        <taxon>Actinomycetota</taxon>
        <taxon>Actinomycetes</taxon>
        <taxon>Micrococcales</taxon>
        <taxon>Microbacteriaceae</taxon>
        <taxon>Agromyces</taxon>
    </lineage>
</organism>
<accession>A0ABN2U653</accession>
<evidence type="ECO:0000313" key="2">
    <source>
        <dbReference type="EMBL" id="GAA2029287.1"/>
    </source>
</evidence>
<keyword evidence="3" id="KW-1185">Reference proteome</keyword>
<keyword evidence="1" id="KW-0812">Transmembrane</keyword>
<evidence type="ECO:0000256" key="1">
    <source>
        <dbReference type="SAM" id="Phobius"/>
    </source>
</evidence>